<proteinExistence type="predicted"/>
<organism evidence="1 2">
    <name type="scientific">Vitreoscilla filiformis</name>
    <dbReference type="NCBI Taxonomy" id="63"/>
    <lineage>
        <taxon>Bacteria</taxon>
        <taxon>Pseudomonadati</taxon>
        <taxon>Pseudomonadota</taxon>
        <taxon>Betaproteobacteria</taxon>
        <taxon>Neisseriales</taxon>
        <taxon>Neisseriaceae</taxon>
        <taxon>Vitreoscilla</taxon>
    </lineage>
</organism>
<protein>
    <submittedName>
        <fullName evidence="1">Uncharacterized protein</fullName>
    </submittedName>
</protein>
<evidence type="ECO:0000313" key="1">
    <source>
        <dbReference type="EMBL" id="ASM79028.1"/>
    </source>
</evidence>
<gene>
    <name evidence="1" type="ORF">VITFI_CDS3251</name>
</gene>
<name>A0A221KIZ9_VITFI</name>
<evidence type="ECO:0000313" key="2">
    <source>
        <dbReference type="Proteomes" id="UP000199729"/>
    </source>
</evidence>
<keyword evidence="2" id="KW-1185">Reference proteome</keyword>
<dbReference type="AlphaFoldDB" id="A0A221KIZ9"/>
<reference evidence="1 2" key="1">
    <citation type="submission" date="2017-07" db="EMBL/GenBank/DDBJ databases">
        <title>Complete Genome Sequence of the cosmetic ferment Vitreoscilla filiformis (ATCC15551).</title>
        <authorList>
            <person name="Contreras S."/>
            <person name="Sagory-Zalkind P."/>
            <person name="Blanquart H."/>
            <person name="Iltis A."/>
            <person name="Morand S.C."/>
        </authorList>
    </citation>
    <scope>NUCLEOTIDE SEQUENCE [LARGE SCALE GENOMIC DNA]</scope>
    <source>
        <strain evidence="1 2">ATCC 15551</strain>
    </source>
</reference>
<accession>A0A221KIZ9</accession>
<dbReference type="KEGG" id="vff:VITFI_CDS3251"/>
<sequence length="55" mass="5148">MRDVVGAADGAGAGAATWPDAAALVRGRSGSGTPGHFAAVAVLAVEVLTGGSLQG</sequence>
<dbReference type="EMBL" id="CP022423">
    <property type="protein sequence ID" value="ASM79028.1"/>
    <property type="molecule type" value="Genomic_DNA"/>
</dbReference>
<dbReference type="Proteomes" id="UP000199729">
    <property type="component" value="Chromosome"/>
</dbReference>